<comment type="caution">
    <text evidence="1">The sequence shown here is derived from an EMBL/GenBank/DDBJ whole genome shotgun (WGS) entry which is preliminary data.</text>
</comment>
<dbReference type="EMBL" id="JNVN01003065">
    <property type="protein sequence ID" value="KHJ31249.1"/>
    <property type="molecule type" value="Genomic_DNA"/>
</dbReference>
<sequence length="214" mass="24204">MSNQDPPAPTITQRAAATKSAMHQVRQHHASRKVEDALRIRNGPQVTHLYGLPINSPVLVWRENRGWTGPYSLLNITGQECVVDLPKEPTTFRVTVVKPYYIKEQNKDNSKVDISIPDELNMKVSSMTIQQPDVRPENGISINDVVEKSSQPNTRPENIYDVYDSYNTSGYLLPVFRKVALVYEAPSLAVIEVQLGLSQKYLFLEMLMTAHKPE</sequence>
<dbReference type="AlphaFoldDB" id="A0A0B1P3L4"/>
<protein>
    <submittedName>
        <fullName evidence="1">Uncharacterized protein</fullName>
    </submittedName>
</protein>
<gene>
    <name evidence="1" type="ORF">EV44_g3264</name>
</gene>
<evidence type="ECO:0000313" key="1">
    <source>
        <dbReference type="EMBL" id="KHJ31249.1"/>
    </source>
</evidence>
<organism evidence="1 2">
    <name type="scientific">Uncinula necator</name>
    <name type="common">Grape powdery mildew</name>
    <dbReference type="NCBI Taxonomy" id="52586"/>
    <lineage>
        <taxon>Eukaryota</taxon>
        <taxon>Fungi</taxon>
        <taxon>Dikarya</taxon>
        <taxon>Ascomycota</taxon>
        <taxon>Pezizomycotina</taxon>
        <taxon>Leotiomycetes</taxon>
        <taxon>Erysiphales</taxon>
        <taxon>Erysiphaceae</taxon>
        <taxon>Erysiphe</taxon>
    </lineage>
</organism>
<dbReference type="STRING" id="52586.A0A0B1P3L4"/>
<dbReference type="HOGENOM" id="CLU_1289799_0_0_1"/>
<keyword evidence="2" id="KW-1185">Reference proteome</keyword>
<dbReference type="Proteomes" id="UP000030854">
    <property type="component" value="Unassembled WGS sequence"/>
</dbReference>
<name>A0A0B1P3L4_UNCNE</name>
<accession>A0A0B1P3L4</accession>
<proteinExistence type="predicted"/>
<reference evidence="1 2" key="1">
    <citation type="journal article" date="2014" name="BMC Genomics">
        <title>Adaptive genomic structural variation in the grape powdery mildew pathogen, Erysiphe necator.</title>
        <authorList>
            <person name="Jones L."/>
            <person name="Riaz S."/>
            <person name="Morales-Cruz A."/>
            <person name="Amrine K.C."/>
            <person name="McGuire B."/>
            <person name="Gubler W.D."/>
            <person name="Walker M.A."/>
            <person name="Cantu D."/>
        </authorList>
    </citation>
    <scope>NUCLEOTIDE SEQUENCE [LARGE SCALE GENOMIC DNA]</scope>
    <source>
        <strain evidence="2">c</strain>
    </source>
</reference>
<evidence type="ECO:0000313" key="2">
    <source>
        <dbReference type="Proteomes" id="UP000030854"/>
    </source>
</evidence>